<feature type="compositionally biased region" description="Basic and acidic residues" evidence="5">
    <location>
        <begin position="173"/>
        <end position="191"/>
    </location>
</feature>
<evidence type="ECO:0000256" key="3">
    <source>
        <dbReference type="ARBA" id="ARBA00023163"/>
    </source>
</evidence>
<evidence type="ECO:0000313" key="8">
    <source>
        <dbReference type="Proteomes" id="UP000256328"/>
    </source>
</evidence>
<comment type="subcellular location">
    <subcellularLocation>
        <location evidence="1">Nucleus</location>
    </subcellularLocation>
</comment>
<feature type="domain" description="BZIP" evidence="6">
    <location>
        <begin position="180"/>
        <end position="243"/>
    </location>
</feature>
<feature type="region of interest" description="Disordered" evidence="5">
    <location>
        <begin position="118"/>
        <end position="208"/>
    </location>
</feature>
<evidence type="ECO:0000313" key="7">
    <source>
        <dbReference type="EMBL" id="RDW94790.1"/>
    </source>
</evidence>
<dbReference type="OrthoDB" id="295274at2759"/>
<dbReference type="SMART" id="SM00338">
    <property type="entry name" value="BRLZ"/>
    <property type="match status" value="1"/>
</dbReference>
<dbReference type="Proteomes" id="UP000256328">
    <property type="component" value="Unassembled WGS sequence"/>
</dbReference>
<dbReference type="GO" id="GO:0005634">
    <property type="term" value="C:nucleus"/>
    <property type="evidence" value="ECO:0007669"/>
    <property type="project" value="UniProtKB-SubCell"/>
</dbReference>
<dbReference type="PANTHER" id="PTHR19304">
    <property type="entry name" value="CYCLIC-AMP RESPONSE ELEMENT BINDING PROTEIN"/>
    <property type="match status" value="1"/>
</dbReference>
<keyword evidence="3" id="KW-0804">Transcription</keyword>
<keyword evidence="4" id="KW-0539">Nucleus</keyword>
<dbReference type="SUPFAM" id="SSF57959">
    <property type="entry name" value="Leucine zipper domain"/>
    <property type="match status" value="1"/>
</dbReference>
<feature type="compositionally biased region" description="Basic residues" evidence="5">
    <location>
        <begin position="162"/>
        <end position="172"/>
    </location>
</feature>
<dbReference type="PROSITE" id="PS00036">
    <property type="entry name" value="BZIP_BASIC"/>
    <property type="match status" value="1"/>
</dbReference>
<organism evidence="7 8">
    <name type="scientific">Coleophoma crateriformis</name>
    <dbReference type="NCBI Taxonomy" id="565419"/>
    <lineage>
        <taxon>Eukaryota</taxon>
        <taxon>Fungi</taxon>
        <taxon>Dikarya</taxon>
        <taxon>Ascomycota</taxon>
        <taxon>Pezizomycotina</taxon>
        <taxon>Leotiomycetes</taxon>
        <taxon>Helotiales</taxon>
        <taxon>Dermateaceae</taxon>
        <taxon>Coleophoma</taxon>
    </lineage>
</organism>
<name>A0A3D8T8B3_9HELO</name>
<feature type="region of interest" description="Disordered" evidence="5">
    <location>
        <begin position="268"/>
        <end position="337"/>
    </location>
</feature>
<evidence type="ECO:0000256" key="2">
    <source>
        <dbReference type="ARBA" id="ARBA00023015"/>
    </source>
</evidence>
<evidence type="ECO:0000256" key="5">
    <source>
        <dbReference type="SAM" id="MobiDB-lite"/>
    </source>
</evidence>
<dbReference type="InterPro" id="IPR004827">
    <property type="entry name" value="bZIP"/>
</dbReference>
<sequence>MTEAGQESFAQNTIDPSFILDPSLHSSSSNNNNNNNHNMDFNSFPDHFQDMTNSELSNLLYPGGFGSTGFTPDPNKVLFDHLFHSQQANNGDVVDLQNNPYFAQAFTSSMSVNMHAIETKKTSQPEDSSRNIDGSTNNSRKRERSIEQDKKPGQEAANPPPVKKRRNRKPKKQPSEEEARLKREKFLERNRIAASKCRTKKKESTNELEDRLREYQAERKRMEYVLTELMCEIDKYKEMLQSHAGCGNRAIDTWLTASAEAIAEEVSNRNKGLSRTNSSSASTANISRPLTRNSMRTRFEAYASSRTNSMESLPQSLQSRSMSQHSSGQTSPLIPARETCPKTSTFVFNDAFSPNTKAAMSPDADDWLQPDEVTLRDSGVSDLDSTPSEQGKATTQELQEPFMLPNQRLVEGSFPMFVDDSTPLSLASIL</sequence>
<evidence type="ECO:0000259" key="6">
    <source>
        <dbReference type="PROSITE" id="PS50217"/>
    </source>
</evidence>
<feature type="region of interest" description="Disordered" evidence="5">
    <location>
        <begin position="20"/>
        <end position="46"/>
    </location>
</feature>
<feature type="compositionally biased region" description="Polar residues" evidence="5">
    <location>
        <begin position="383"/>
        <end position="397"/>
    </location>
</feature>
<gene>
    <name evidence="7" type="ORF">BP5796_00553</name>
</gene>
<dbReference type="AlphaFoldDB" id="A0A3D8T8B3"/>
<dbReference type="Pfam" id="PF00170">
    <property type="entry name" value="bZIP_1"/>
    <property type="match status" value="1"/>
</dbReference>
<feature type="compositionally biased region" description="Basic and acidic residues" evidence="5">
    <location>
        <begin position="144"/>
        <end position="153"/>
    </location>
</feature>
<feature type="compositionally biased region" description="Low complexity" evidence="5">
    <location>
        <begin position="274"/>
        <end position="288"/>
    </location>
</feature>
<evidence type="ECO:0000256" key="4">
    <source>
        <dbReference type="ARBA" id="ARBA00023242"/>
    </source>
</evidence>
<dbReference type="PROSITE" id="PS50217">
    <property type="entry name" value="BZIP"/>
    <property type="match status" value="1"/>
</dbReference>
<accession>A0A3D8T8B3</accession>
<protein>
    <recommendedName>
        <fullName evidence="6">BZIP domain-containing protein</fullName>
    </recommendedName>
</protein>
<feature type="compositionally biased region" description="Low complexity" evidence="5">
    <location>
        <begin position="25"/>
        <end position="38"/>
    </location>
</feature>
<dbReference type="GO" id="GO:0003700">
    <property type="term" value="F:DNA-binding transcription factor activity"/>
    <property type="evidence" value="ECO:0007669"/>
    <property type="project" value="InterPro"/>
</dbReference>
<reference evidence="7 8" key="1">
    <citation type="journal article" date="2018" name="IMA Fungus">
        <title>IMA Genome-F 9: Draft genome sequence of Annulohypoxylon stygium, Aspergillus mulundensis, Berkeleyomyces basicola (syn. Thielaviopsis basicola), Ceratocystis smalleyi, two Cercospora beticola strains, Coleophoma cylindrospora, Fusarium fracticaudum, Phialophora cf. hyalina, and Morchella septimelata.</title>
        <authorList>
            <person name="Wingfield B.D."/>
            <person name="Bills G.F."/>
            <person name="Dong Y."/>
            <person name="Huang W."/>
            <person name="Nel W.J."/>
            <person name="Swalarsk-Parry B.S."/>
            <person name="Vaghefi N."/>
            <person name="Wilken P.M."/>
            <person name="An Z."/>
            <person name="de Beer Z.W."/>
            <person name="De Vos L."/>
            <person name="Chen L."/>
            <person name="Duong T.A."/>
            <person name="Gao Y."/>
            <person name="Hammerbacher A."/>
            <person name="Kikkert J.R."/>
            <person name="Li Y."/>
            <person name="Li H."/>
            <person name="Li K."/>
            <person name="Li Q."/>
            <person name="Liu X."/>
            <person name="Ma X."/>
            <person name="Naidoo K."/>
            <person name="Pethybridge S.J."/>
            <person name="Sun J."/>
            <person name="Steenkamp E.T."/>
            <person name="van der Nest M.A."/>
            <person name="van Wyk S."/>
            <person name="Wingfield M.J."/>
            <person name="Xiong C."/>
            <person name="Yue Q."/>
            <person name="Zhang X."/>
        </authorList>
    </citation>
    <scope>NUCLEOTIDE SEQUENCE [LARGE SCALE GENOMIC DNA]</scope>
    <source>
        <strain evidence="7 8">BP5796</strain>
    </source>
</reference>
<feature type="region of interest" description="Disordered" evidence="5">
    <location>
        <begin position="377"/>
        <end position="397"/>
    </location>
</feature>
<keyword evidence="8" id="KW-1185">Reference proteome</keyword>
<dbReference type="EMBL" id="PDLN01000001">
    <property type="protein sequence ID" value="RDW94790.1"/>
    <property type="molecule type" value="Genomic_DNA"/>
</dbReference>
<feature type="compositionally biased region" description="Polar residues" evidence="5">
    <location>
        <begin position="304"/>
        <end position="314"/>
    </location>
</feature>
<comment type="caution">
    <text evidence="7">The sequence shown here is derived from an EMBL/GenBank/DDBJ whole genome shotgun (WGS) entry which is preliminary data.</text>
</comment>
<dbReference type="Gene3D" id="1.20.5.170">
    <property type="match status" value="1"/>
</dbReference>
<dbReference type="CDD" id="cd14687">
    <property type="entry name" value="bZIP_ATF2"/>
    <property type="match status" value="1"/>
</dbReference>
<dbReference type="InterPro" id="IPR046347">
    <property type="entry name" value="bZIP_sf"/>
</dbReference>
<dbReference type="InterPro" id="IPR051027">
    <property type="entry name" value="bZIP_transcription_factors"/>
</dbReference>
<feature type="compositionally biased region" description="Basic and acidic residues" evidence="5">
    <location>
        <begin position="118"/>
        <end position="130"/>
    </location>
</feature>
<proteinExistence type="predicted"/>
<feature type="compositionally biased region" description="Low complexity" evidence="5">
    <location>
        <begin position="315"/>
        <end position="331"/>
    </location>
</feature>
<keyword evidence="2" id="KW-0805">Transcription regulation</keyword>
<evidence type="ECO:0000256" key="1">
    <source>
        <dbReference type="ARBA" id="ARBA00004123"/>
    </source>
</evidence>